<evidence type="ECO:0000259" key="8">
    <source>
        <dbReference type="PROSITE" id="PS50802"/>
    </source>
</evidence>
<evidence type="ECO:0000313" key="9">
    <source>
        <dbReference type="EMBL" id="GAQ89268.1"/>
    </source>
</evidence>
<dbReference type="CDD" id="cd22751">
    <property type="entry name" value="OTU_plant_OTU9-like"/>
    <property type="match status" value="1"/>
</dbReference>
<dbReference type="InterPro" id="IPR050704">
    <property type="entry name" value="Peptidase_C85-like"/>
</dbReference>
<evidence type="ECO:0000256" key="5">
    <source>
        <dbReference type="ARBA" id="ARBA00022801"/>
    </source>
</evidence>
<dbReference type="InterPro" id="IPR003323">
    <property type="entry name" value="OTU_dom"/>
</dbReference>
<feature type="region of interest" description="Disordered" evidence="7">
    <location>
        <begin position="148"/>
        <end position="168"/>
    </location>
</feature>
<feature type="region of interest" description="Disordered" evidence="7">
    <location>
        <begin position="225"/>
        <end position="244"/>
    </location>
</feature>
<evidence type="ECO:0000256" key="2">
    <source>
        <dbReference type="ARBA" id="ARBA00010407"/>
    </source>
</evidence>
<dbReference type="GO" id="GO:0006508">
    <property type="term" value="P:proteolysis"/>
    <property type="evidence" value="ECO:0007669"/>
    <property type="project" value="UniProtKB-KW"/>
</dbReference>
<keyword evidence="5" id="KW-0378">Hydrolase</keyword>
<evidence type="ECO:0000256" key="3">
    <source>
        <dbReference type="ARBA" id="ARBA00012759"/>
    </source>
</evidence>
<feature type="region of interest" description="Disordered" evidence="7">
    <location>
        <begin position="1"/>
        <end position="54"/>
    </location>
</feature>
<feature type="coiled-coil region" evidence="6">
    <location>
        <begin position="58"/>
        <end position="85"/>
    </location>
</feature>
<dbReference type="SUPFAM" id="SSF54001">
    <property type="entry name" value="Cysteine proteinases"/>
    <property type="match status" value="1"/>
</dbReference>
<evidence type="ECO:0000313" key="10">
    <source>
        <dbReference type="Proteomes" id="UP000054558"/>
    </source>
</evidence>
<dbReference type="PANTHER" id="PTHR12419">
    <property type="entry name" value="OTU DOMAIN CONTAINING PROTEIN"/>
    <property type="match status" value="1"/>
</dbReference>
<keyword evidence="6" id="KW-0175">Coiled coil</keyword>
<dbReference type="OMA" id="REQQFEM"/>
<comment type="catalytic activity">
    <reaction evidence="1">
        <text>Thiol-dependent hydrolysis of ester, thioester, amide, peptide and isopeptide bonds formed by the C-terminal Gly of ubiquitin (a 76-residue protein attached to proteins as an intracellular targeting signal).</text>
        <dbReference type="EC" id="3.4.19.12"/>
    </reaction>
</comment>
<evidence type="ECO:0000256" key="1">
    <source>
        <dbReference type="ARBA" id="ARBA00000707"/>
    </source>
</evidence>
<dbReference type="Pfam" id="PF02338">
    <property type="entry name" value="OTU"/>
    <property type="match status" value="1"/>
</dbReference>
<dbReference type="AlphaFoldDB" id="A0A1Y1IMC5"/>
<protein>
    <recommendedName>
        <fullName evidence="3">ubiquitinyl hydrolase 1</fullName>
        <ecNumber evidence="3">3.4.19.12</ecNumber>
    </recommendedName>
</protein>
<feature type="region of interest" description="Disordered" evidence="7">
    <location>
        <begin position="180"/>
        <end position="207"/>
    </location>
</feature>
<dbReference type="Gene3D" id="3.90.70.80">
    <property type="match status" value="1"/>
</dbReference>
<dbReference type="GO" id="GO:0004843">
    <property type="term" value="F:cysteine-type deubiquitinase activity"/>
    <property type="evidence" value="ECO:0000318"/>
    <property type="project" value="GO_Central"/>
</dbReference>
<dbReference type="InterPro" id="IPR038765">
    <property type="entry name" value="Papain-like_cys_pep_sf"/>
</dbReference>
<proteinExistence type="inferred from homology"/>
<organism evidence="9 10">
    <name type="scientific">Klebsormidium nitens</name>
    <name type="common">Green alga</name>
    <name type="synonym">Ulothrix nitens</name>
    <dbReference type="NCBI Taxonomy" id="105231"/>
    <lineage>
        <taxon>Eukaryota</taxon>
        <taxon>Viridiplantae</taxon>
        <taxon>Streptophyta</taxon>
        <taxon>Klebsormidiophyceae</taxon>
        <taxon>Klebsormidiales</taxon>
        <taxon>Klebsormidiaceae</taxon>
        <taxon>Klebsormidium</taxon>
    </lineage>
</organism>
<gene>
    <name evidence="9" type="ORF">KFL_005050050</name>
</gene>
<comment type="similarity">
    <text evidence="2">Belongs to the peptidase C85 family.</text>
</comment>
<dbReference type="PANTHER" id="PTHR12419:SF111">
    <property type="entry name" value="OVARIAN TUMOR DOMAIN-CONTAINING DEUBIQUITINATING ENZYME 9"/>
    <property type="match status" value="1"/>
</dbReference>
<keyword evidence="4" id="KW-0833">Ubl conjugation pathway</keyword>
<name>A0A1Y1IMC5_KLENI</name>
<dbReference type="PROSITE" id="PS50802">
    <property type="entry name" value="OTU"/>
    <property type="match status" value="1"/>
</dbReference>
<dbReference type="STRING" id="105231.A0A1Y1IMC5"/>
<dbReference type="OrthoDB" id="415023at2759"/>
<dbReference type="Proteomes" id="UP000054558">
    <property type="component" value="Unassembled WGS sequence"/>
</dbReference>
<evidence type="ECO:0000256" key="4">
    <source>
        <dbReference type="ARBA" id="ARBA00022786"/>
    </source>
</evidence>
<accession>A0A1Y1IMC5</accession>
<dbReference type="FunFam" id="3.90.70.80:FF:000001">
    <property type="entry name" value="OTU domain-containing protein"/>
    <property type="match status" value="1"/>
</dbReference>
<dbReference type="EMBL" id="DF237454">
    <property type="protein sequence ID" value="GAQ89268.1"/>
    <property type="molecule type" value="Genomic_DNA"/>
</dbReference>
<feature type="domain" description="OTU" evidence="8">
    <location>
        <begin position="299"/>
        <end position="424"/>
    </location>
</feature>
<keyword evidence="9" id="KW-0645">Protease</keyword>
<evidence type="ECO:0000256" key="7">
    <source>
        <dbReference type="SAM" id="MobiDB-lite"/>
    </source>
</evidence>
<reference evidence="9 10" key="1">
    <citation type="journal article" date="2014" name="Nat. Commun.">
        <title>Klebsormidium flaccidum genome reveals primary factors for plant terrestrial adaptation.</title>
        <authorList>
            <person name="Hori K."/>
            <person name="Maruyama F."/>
            <person name="Fujisawa T."/>
            <person name="Togashi T."/>
            <person name="Yamamoto N."/>
            <person name="Seo M."/>
            <person name="Sato S."/>
            <person name="Yamada T."/>
            <person name="Mori H."/>
            <person name="Tajima N."/>
            <person name="Moriyama T."/>
            <person name="Ikeuchi M."/>
            <person name="Watanabe M."/>
            <person name="Wada H."/>
            <person name="Kobayashi K."/>
            <person name="Saito M."/>
            <person name="Masuda T."/>
            <person name="Sasaki-Sekimoto Y."/>
            <person name="Mashiguchi K."/>
            <person name="Awai K."/>
            <person name="Shimojima M."/>
            <person name="Masuda S."/>
            <person name="Iwai M."/>
            <person name="Nobusawa T."/>
            <person name="Narise T."/>
            <person name="Kondo S."/>
            <person name="Saito H."/>
            <person name="Sato R."/>
            <person name="Murakawa M."/>
            <person name="Ihara Y."/>
            <person name="Oshima-Yamada Y."/>
            <person name="Ohtaka K."/>
            <person name="Satoh M."/>
            <person name="Sonobe K."/>
            <person name="Ishii M."/>
            <person name="Ohtani R."/>
            <person name="Kanamori-Sato M."/>
            <person name="Honoki R."/>
            <person name="Miyazaki D."/>
            <person name="Mochizuki H."/>
            <person name="Umetsu J."/>
            <person name="Higashi K."/>
            <person name="Shibata D."/>
            <person name="Kamiya Y."/>
            <person name="Sato N."/>
            <person name="Nakamura Y."/>
            <person name="Tabata S."/>
            <person name="Ida S."/>
            <person name="Kurokawa K."/>
            <person name="Ohta H."/>
        </authorList>
    </citation>
    <scope>NUCLEOTIDE SEQUENCE [LARGE SCALE GENOMIC DNA]</scope>
    <source>
        <strain evidence="9 10">NIES-2285</strain>
    </source>
</reference>
<sequence length="449" mass="50224">MYSQNQVASDAALARAVQEEEYRAGRAPKPPPLRQEYADPPSSVPPVQEDTSHFNEWNVVIQNQADTLREQVRKAQEARQRQTDVELARDLQAEELGVVRNDAVHASVEPSERRDLELAQGLQAQELEVAQSSDAPVDLNVLQKLRVNTNPPADHSPSTGSSQQAHANTEIQRVGEGLEGVSTKSEASSVGPGTPVASEVIPPDGFFDGIKTDPKIVPIISPEELEESASFNSGTPSDAEGSPLHDTFTRFDGPVGAKLRHMKSIPHVLRTNSFVPTWDEKSSSEDHELLVDRLKAYGLAERHVAGDGNCQFRALSDQLYHTPDKHEHVRKAVYKQLKYHPQFYEAYVSDEDYKHYFKRLATDGEWGDHITLQAAADRYGLKISLLTTFKDNGFIQIEPRETKSQRVLYLSFWADVHYNSIYPASELPPPGQPKHRNPVQKFLHSVFLE</sequence>
<evidence type="ECO:0000256" key="6">
    <source>
        <dbReference type="SAM" id="Coils"/>
    </source>
</evidence>
<keyword evidence="10" id="KW-1185">Reference proteome</keyword>
<dbReference type="EC" id="3.4.19.12" evidence="3"/>